<dbReference type="Proteomes" id="UP001375240">
    <property type="component" value="Unassembled WGS sequence"/>
</dbReference>
<sequence length="386" mass="43021">MAPTAISSEAAKPVLTGDKTYPEPIRSTGTLSKFKSEDITPVIGTEFPEANIVNDIINASNADELLRDLAVTISERGVVFFRAQDNLTNDIQKQFIHRLGQARLPPISTAIEQSKPNERALQLTGKPAESTLHIHPVLNDERELGGSDPEISTISSVQRKTLYRKPAETYRYKSAVWHSDISFEPFPADYTSLRLVQLPTTGGDTLWASGYELYDRLSKPYQKFLEGLTATHVGSGFHDIAKAEGLTLYEKPRGNPGNIGLDLTAVHPAIRTNPVTGWKSLFPVGVFPRRINEVTLEESDALLAWFHDLIYKNHDLQVRFKWRNPNDIAIWDNRSVFHTATNDYEGLGERFGNRAVGIGEAPYLDPNSRSRREGLAERAEANASKN</sequence>
<dbReference type="AlphaFoldDB" id="A0AAV9UXG3"/>
<name>A0AAV9UXG3_9PEZI</name>
<dbReference type="GO" id="GO:0005737">
    <property type="term" value="C:cytoplasm"/>
    <property type="evidence" value="ECO:0007669"/>
    <property type="project" value="TreeGrafter"/>
</dbReference>
<gene>
    <name evidence="9" type="ORF">TWF696_005843</name>
</gene>
<dbReference type="InterPro" id="IPR051323">
    <property type="entry name" value="AtsK-like"/>
</dbReference>
<evidence type="ECO:0000256" key="7">
    <source>
        <dbReference type="SAM" id="MobiDB-lite"/>
    </source>
</evidence>
<feature type="region of interest" description="Disordered" evidence="7">
    <location>
        <begin position="1"/>
        <end position="20"/>
    </location>
</feature>
<evidence type="ECO:0000256" key="4">
    <source>
        <dbReference type="ARBA" id="ARBA00022964"/>
    </source>
</evidence>
<comment type="cofactor">
    <cofactor evidence="1">
        <name>Fe(2+)</name>
        <dbReference type="ChEBI" id="CHEBI:29033"/>
    </cofactor>
</comment>
<dbReference type="GO" id="GO:0016706">
    <property type="term" value="F:2-oxoglutarate-dependent dioxygenase activity"/>
    <property type="evidence" value="ECO:0007669"/>
    <property type="project" value="TreeGrafter"/>
</dbReference>
<protein>
    <recommendedName>
        <fullName evidence="8">TauD/TfdA-like domain-containing protein</fullName>
    </recommendedName>
</protein>
<dbReference type="Pfam" id="PF02668">
    <property type="entry name" value="TauD"/>
    <property type="match status" value="1"/>
</dbReference>
<comment type="caution">
    <text evidence="9">The sequence shown here is derived from an EMBL/GenBank/DDBJ whole genome shotgun (WGS) entry which is preliminary data.</text>
</comment>
<keyword evidence="4" id="KW-0223">Dioxygenase</keyword>
<dbReference type="PANTHER" id="PTHR30468:SF10">
    <property type="entry name" value="TAUD_TFDA-LIKE DOMAIN-CONTAINING PROTEIN"/>
    <property type="match status" value="1"/>
</dbReference>
<keyword evidence="3" id="KW-0479">Metal-binding</keyword>
<dbReference type="PANTHER" id="PTHR30468">
    <property type="entry name" value="ALPHA-KETOGLUTARATE-DEPENDENT SULFONATE DIOXYGENASE"/>
    <property type="match status" value="1"/>
</dbReference>
<comment type="similarity">
    <text evidence="2">Belongs to the TfdA dioxygenase family.</text>
</comment>
<dbReference type="EMBL" id="JAVHNQ010000004">
    <property type="protein sequence ID" value="KAK6349559.1"/>
    <property type="molecule type" value="Genomic_DNA"/>
</dbReference>
<evidence type="ECO:0000256" key="2">
    <source>
        <dbReference type="ARBA" id="ARBA00005896"/>
    </source>
</evidence>
<feature type="region of interest" description="Disordered" evidence="7">
    <location>
        <begin position="362"/>
        <end position="386"/>
    </location>
</feature>
<evidence type="ECO:0000313" key="10">
    <source>
        <dbReference type="Proteomes" id="UP001375240"/>
    </source>
</evidence>
<feature type="domain" description="TauD/TfdA-like" evidence="8">
    <location>
        <begin position="37"/>
        <end position="350"/>
    </location>
</feature>
<organism evidence="9 10">
    <name type="scientific">Orbilia brochopaga</name>
    <dbReference type="NCBI Taxonomy" id="3140254"/>
    <lineage>
        <taxon>Eukaryota</taxon>
        <taxon>Fungi</taxon>
        <taxon>Dikarya</taxon>
        <taxon>Ascomycota</taxon>
        <taxon>Pezizomycotina</taxon>
        <taxon>Orbiliomycetes</taxon>
        <taxon>Orbiliales</taxon>
        <taxon>Orbiliaceae</taxon>
        <taxon>Orbilia</taxon>
    </lineage>
</organism>
<accession>A0AAV9UXG3</accession>
<feature type="compositionally biased region" description="Basic and acidic residues" evidence="7">
    <location>
        <begin position="368"/>
        <end position="380"/>
    </location>
</feature>
<reference evidence="9 10" key="1">
    <citation type="submission" date="2019-10" db="EMBL/GenBank/DDBJ databases">
        <authorList>
            <person name="Palmer J.M."/>
        </authorList>
    </citation>
    <scope>NUCLEOTIDE SEQUENCE [LARGE SCALE GENOMIC DNA]</scope>
    <source>
        <strain evidence="9 10">TWF696</strain>
    </source>
</reference>
<keyword evidence="10" id="KW-1185">Reference proteome</keyword>
<dbReference type="SUPFAM" id="SSF51197">
    <property type="entry name" value="Clavaminate synthase-like"/>
    <property type="match status" value="1"/>
</dbReference>
<evidence type="ECO:0000256" key="3">
    <source>
        <dbReference type="ARBA" id="ARBA00022723"/>
    </source>
</evidence>
<proteinExistence type="inferred from homology"/>
<dbReference type="Gene3D" id="3.60.130.10">
    <property type="entry name" value="Clavaminate synthase-like"/>
    <property type="match status" value="1"/>
</dbReference>
<keyword evidence="5" id="KW-0560">Oxidoreductase</keyword>
<dbReference type="InterPro" id="IPR042098">
    <property type="entry name" value="TauD-like_sf"/>
</dbReference>
<evidence type="ECO:0000256" key="1">
    <source>
        <dbReference type="ARBA" id="ARBA00001954"/>
    </source>
</evidence>
<evidence type="ECO:0000256" key="6">
    <source>
        <dbReference type="ARBA" id="ARBA00023004"/>
    </source>
</evidence>
<evidence type="ECO:0000313" key="9">
    <source>
        <dbReference type="EMBL" id="KAK6349559.1"/>
    </source>
</evidence>
<dbReference type="InterPro" id="IPR003819">
    <property type="entry name" value="TauD/TfdA-like"/>
</dbReference>
<dbReference type="GO" id="GO:0046872">
    <property type="term" value="F:metal ion binding"/>
    <property type="evidence" value="ECO:0007669"/>
    <property type="project" value="UniProtKB-KW"/>
</dbReference>
<evidence type="ECO:0000259" key="8">
    <source>
        <dbReference type="Pfam" id="PF02668"/>
    </source>
</evidence>
<evidence type="ECO:0000256" key="5">
    <source>
        <dbReference type="ARBA" id="ARBA00023002"/>
    </source>
</evidence>
<keyword evidence="6" id="KW-0408">Iron</keyword>